<dbReference type="Gene3D" id="3.40.50.150">
    <property type="entry name" value="Vaccinia Virus protein VP39"/>
    <property type="match status" value="1"/>
</dbReference>
<accession>A0AAD5WS27</accession>
<protein>
    <submittedName>
        <fullName evidence="3">Methyltransferase-like protein</fullName>
    </submittedName>
</protein>
<comment type="similarity">
    <text evidence="1">Belongs to the methyltransferase superfamily. LaeA methyltransferase family.</text>
</comment>
<dbReference type="AlphaFoldDB" id="A0AAD5WS27"/>
<name>A0AAD5WS27_9PEZI</name>
<keyword evidence="3" id="KW-0808">Transferase</keyword>
<dbReference type="GO" id="GO:0032259">
    <property type="term" value="P:methylation"/>
    <property type="evidence" value="ECO:0007669"/>
    <property type="project" value="UniProtKB-KW"/>
</dbReference>
<organism evidence="3 4">
    <name type="scientific">Zalerion maritima</name>
    <dbReference type="NCBI Taxonomy" id="339359"/>
    <lineage>
        <taxon>Eukaryota</taxon>
        <taxon>Fungi</taxon>
        <taxon>Dikarya</taxon>
        <taxon>Ascomycota</taxon>
        <taxon>Pezizomycotina</taxon>
        <taxon>Sordariomycetes</taxon>
        <taxon>Lulworthiomycetidae</taxon>
        <taxon>Lulworthiales</taxon>
        <taxon>Lulworthiaceae</taxon>
        <taxon>Zalerion</taxon>
    </lineage>
</organism>
<evidence type="ECO:0000256" key="2">
    <source>
        <dbReference type="SAM" id="MobiDB-lite"/>
    </source>
</evidence>
<gene>
    <name evidence="3" type="ORF">MKZ38_002919</name>
</gene>
<keyword evidence="3" id="KW-0489">Methyltransferase</keyword>
<proteinExistence type="inferred from homology"/>
<dbReference type="InterPro" id="IPR029063">
    <property type="entry name" value="SAM-dependent_MTases_sf"/>
</dbReference>
<dbReference type="PANTHER" id="PTHR43591:SF108">
    <property type="entry name" value="S-ADENOSYL-L-METHIONINE-DEPENDENT METHYLTRANSFERASE"/>
    <property type="match status" value="1"/>
</dbReference>
<feature type="region of interest" description="Disordered" evidence="2">
    <location>
        <begin position="37"/>
        <end position="65"/>
    </location>
</feature>
<feature type="compositionally biased region" description="Polar residues" evidence="2">
    <location>
        <begin position="54"/>
        <end position="65"/>
    </location>
</feature>
<dbReference type="EMBL" id="JAKWBI020000191">
    <property type="protein sequence ID" value="KAJ2899668.1"/>
    <property type="molecule type" value="Genomic_DNA"/>
</dbReference>
<keyword evidence="4" id="KW-1185">Reference proteome</keyword>
<dbReference type="GO" id="GO:0008168">
    <property type="term" value="F:methyltransferase activity"/>
    <property type="evidence" value="ECO:0007669"/>
    <property type="project" value="UniProtKB-KW"/>
</dbReference>
<comment type="caution">
    <text evidence="3">The sequence shown here is derived from an EMBL/GenBank/DDBJ whole genome shotgun (WGS) entry which is preliminary data.</text>
</comment>
<sequence length="340" mass="37468">MEPVTVAATPVEHPKYRDVEDPCPGLQACCPRGNHPSYASTHRGSMMESREQTRNGPDQQFWSNTINDSDTTVLSLPPFTSLLRYQRRRQMAKEYDAKHGKTLEELMKHVRSLKDFIGSNWASEDDEAASKKEVRLLDYACGTGMVSRTCTSPATKGGNMGATIIKQPKSLGPWITSAVGIDITENMVEMYNTRADNQGLSESEMHAFVGNLCSPKDPSPAAFSDPKFFDFDVAGVGLGFHHFDDPGFAAKQLTGRLKPGGTLFIIDFLPHDELTHNHPSKDTVTQHGFSEEQIRKIFEDAGCGEDFGLKEVGKGVIFENMHGSGQSVTRHVFLARGTKA</sequence>
<dbReference type="Pfam" id="PF13489">
    <property type="entry name" value="Methyltransf_23"/>
    <property type="match status" value="1"/>
</dbReference>
<reference evidence="3" key="1">
    <citation type="submission" date="2022-07" db="EMBL/GenBank/DDBJ databases">
        <title>Draft genome sequence of Zalerion maritima ATCC 34329, a (micro)plastics degrading marine fungus.</title>
        <authorList>
            <person name="Paco A."/>
            <person name="Goncalves M.F.M."/>
            <person name="Rocha-Santos T.A.P."/>
            <person name="Alves A."/>
        </authorList>
    </citation>
    <scope>NUCLEOTIDE SEQUENCE</scope>
    <source>
        <strain evidence="3">ATCC 34329</strain>
    </source>
</reference>
<evidence type="ECO:0000313" key="4">
    <source>
        <dbReference type="Proteomes" id="UP001201980"/>
    </source>
</evidence>
<dbReference type="Proteomes" id="UP001201980">
    <property type="component" value="Unassembled WGS sequence"/>
</dbReference>
<dbReference type="SUPFAM" id="SSF53335">
    <property type="entry name" value="S-adenosyl-L-methionine-dependent methyltransferases"/>
    <property type="match status" value="1"/>
</dbReference>
<evidence type="ECO:0000313" key="3">
    <source>
        <dbReference type="EMBL" id="KAJ2899668.1"/>
    </source>
</evidence>
<dbReference type="PANTHER" id="PTHR43591">
    <property type="entry name" value="METHYLTRANSFERASE"/>
    <property type="match status" value="1"/>
</dbReference>
<evidence type="ECO:0000256" key="1">
    <source>
        <dbReference type="ARBA" id="ARBA00038158"/>
    </source>
</evidence>